<reference evidence="4 5" key="1">
    <citation type="submission" date="2020-12" db="EMBL/GenBank/DDBJ databases">
        <title>Concerted genomic and epigenomic changes stabilize Arabidopsis allopolyploids.</title>
        <authorList>
            <person name="Chen Z."/>
        </authorList>
    </citation>
    <scope>NUCLEOTIDE SEQUENCE [LARGE SCALE GENOMIC DNA]</scope>
    <source>
        <strain evidence="4">Allo738</strain>
        <tissue evidence="4">Leaf</tissue>
    </source>
</reference>
<name>A0A8T2FVZ2_9BRAS</name>
<dbReference type="Proteomes" id="UP000694240">
    <property type="component" value="Chromosome 2"/>
</dbReference>
<dbReference type="FunFam" id="2.60.300.12:FF:000001">
    <property type="entry name" value="Iron-binding protein IscA"/>
    <property type="match status" value="1"/>
</dbReference>
<evidence type="ECO:0000256" key="1">
    <source>
        <dbReference type="ARBA" id="ARBA00006718"/>
    </source>
</evidence>
<feature type="domain" description="Core" evidence="3">
    <location>
        <begin position="36"/>
        <end position="133"/>
    </location>
</feature>
<proteinExistence type="inferred from homology"/>
<dbReference type="NCBIfam" id="TIGR00049">
    <property type="entry name" value="iron-sulfur cluster assembly accessory protein"/>
    <property type="match status" value="1"/>
</dbReference>
<dbReference type="InterPro" id="IPR050322">
    <property type="entry name" value="Fe-S_cluster_asmbl/transfer"/>
</dbReference>
<dbReference type="EMBL" id="JAEFBK010000002">
    <property type="protein sequence ID" value="KAG7638680.1"/>
    <property type="molecule type" value="Genomic_DNA"/>
</dbReference>
<keyword evidence="5" id="KW-1185">Reference proteome</keyword>
<sequence>MLVDEYGSVDTFGSYYYVVTNLKSSNIWSAMRKQVLALSDTAAARIRQLLQHQQKPFLRLAVEAKGCNGLSYVLNYAQEKGKFDEVVEEKGVKILVDPKAVMHVIGTEMDFVDDKLRSEFVFVNPNATKCGCGESFTTT</sequence>
<evidence type="ECO:0000313" key="4">
    <source>
        <dbReference type="EMBL" id="KAG7638680.1"/>
    </source>
</evidence>
<accession>A0A8T2FVZ2</accession>
<dbReference type="PANTHER" id="PTHR10072:SF60">
    <property type="entry name" value="IRON-SULFUR ASSEMBLY PROTEIN ISCA-LIKE 3, MITOCHONDRIAL"/>
    <property type="match status" value="1"/>
</dbReference>
<comment type="function">
    <text evidence="2">Involved in the assembly of mitochondrial iron-sulfur proteins. Probably involved in the binding of an intermediate of Fe/S cluster assembly.</text>
</comment>
<gene>
    <name evidence="4" type="ORF">ISN45_At02g030940</name>
</gene>
<dbReference type="GO" id="GO:0016226">
    <property type="term" value="P:iron-sulfur cluster assembly"/>
    <property type="evidence" value="ECO:0007669"/>
    <property type="project" value="InterPro"/>
</dbReference>
<dbReference type="AlphaFoldDB" id="A0A8T2FVZ2"/>
<dbReference type="Pfam" id="PF01521">
    <property type="entry name" value="Fe-S_biosyn"/>
    <property type="match status" value="1"/>
</dbReference>
<dbReference type="InterPro" id="IPR016092">
    <property type="entry name" value="ATAP"/>
</dbReference>
<evidence type="ECO:0000313" key="5">
    <source>
        <dbReference type="Proteomes" id="UP000694240"/>
    </source>
</evidence>
<organism evidence="4 5">
    <name type="scientific">Arabidopsis thaliana x Arabidopsis arenosa</name>
    <dbReference type="NCBI Taxonomy" id="1240361"/>
    <lineage>
        <taxon>Eukaryota</taxon>
        <taxon>Viridiplantae</taxon>
        <taxon>Streptophyta</taxon>
        <taxon>Embryophyta</taxon>
        <taxon>Tracheophyta</taxon>
        <taxon>Spermatophyta</taxon>
        <taxon>Magnoliopsida</taxon>
        <taxon>eudicotyledons</taxon>
        <taxon>Gunneridae</taxon>
        <taxon>Pentapetalae</taxon>
        <taxon>rosids</taxon>
        <taxon>malvids</taxon>
        <taxon>Brassicales</taxon>
        <taxon>Brassicaceae</taxon>
        <taxon>Camelineae</taxon>
        <taxon>Arabidopsis</taxon>
    </lineage>
</organism>
<evidence type="ECO:0000259" key="3">
    <source>
        <dbReference type="Pfam" id="PF01521"/>
    </source>
</evidence>
<protein>
    <submittedName>
        <fullName evidence="4">FeS cluster insertion protein</fullName>
    </submittedName>
</protein>
<dbReference type="GO" id="GO:0051537">
    <property type="term" value="F:2 iron, 2 sulfur cluster binding"/>
    <property type="evidence" value="ECO:0007669"/>
    <property type="project" value="TreeGrafter"/>
</dbReference>
<comment type="similarity">
    <text evidence="1">Belongs to the HesB/IscA family.</text>
</comment>
<dbReference type="PANTHER" id="PTHR10072">
    <property type="entry name" value="IRON-SULFUR CLUSTER ASSEMBLY PROTEIN"/>
    <property type="match status" value="1"/>
</dbReference>
<evidence type="ECO:0000256" key="2">
    <source>
        <dbReference type="ARBA" id="ARBA00057984"/>
    </source>
</evidence>
<dbReference type="GO" id="GO:0005739">
    <property type="term" value="C:mitochondrion"/>
    <property type="evidence" value="ECO:0007669"/>
    <property type="project" value="TreeGrafter"/>
</dbReference>
<dbReference type="InterPro" id="IPR000361">
    <property type="entry name" value="ATAP_core_dom"/>
</dbReference>
<comment type="caution">
    <text evidence="4">The sequence shown here is derived from an EMBL/GenBank/DDBJ whole genome shotgun (WGS) entry which is preliminary data.</text>
</comment>